<proteinExistence type="predicted"/>
<feature type="compositionally biased region" description="Basic and acidic residues" evidence="1">
    <location>
        <begin position="7"/>
        <end position="17"/>
    </location>
</feature>
<feature type="region of interest" description="Disordered" evidence="1">
    <location>
        <begin position="1"/>
        <end position="39"/>
    </location>
</feature>
<accession>A0ABY7DWF4</accession>
<organism evidence="3 4">
    <name type="scientific">Mya arenaria</name>
    <name type="common">Soft-shell clam</name>
    <dbReference type="NCBI Taxonomy" id="6604"/>
    <lineage>
        <taxon>Eukaryota</taxon>
        <taxon>Metazoa</taxon>
        <taxon>Spiralia</taxon>
        <taxon>Lophotrochozoa</taxon>
        <taxon>Mollusca</taxon>
        <taxon>Bivalvia</taxon>
        <taxon>Autobranchia</taxon>
        <taxon>Heteroconchia</taxon>
        <taxon>Euheterodonta</taxon>
        <taxon>Imparidentia</taxon>
        <taxon>Neoheterodontei</taxon>
        <taxon>Myida</taxon>
        <taxon>Myoidea</taxon>
        <taxon>Myidae</taxon>
        <taxon>Mya</taxon>
    </lineage>
</organism>
<feature type="transmembrane region" description="Helical" evidence="2">
    <location>
        <begin position="425"/>
        <end position="443"/>
    </location>
</feature>
<dbReference type="PANTHER" id="PTHR31226">
    <property type="entry name" value="TRANSMEMBRANE PROTEIN 117"/>
    <property type="match status" value="1"/>
</dbReference>
<keyword evidence="2" id="KW-1133">Transmembrane helix</keyword>
<sequence length="686" mass="79550">MPGKTSPKRDALTEIKSKQNGVKARQGSGKQSRETDQKGPYVIEVQGLFMEETSQRYHVNKMGNLMSQEVDLRDNEGQGDPLTEAKTAQTKHKNDRDEDGEIQDVGNGATNDVQEQSGSGKVDTFVEVDIGDGNVENNNRGKRKSEKDEVEIKPDGSYELDHRKDDTIEVLDAGKDDVDAASTYSLFMAQKDFRYYFQHPYSRLIIAYLVVFCNFFIYAEDPVAHSRKECYIPMIGNDVAFILTRYPPNAWSLLKVVFWLIGLVIGLFVGKLLIHGRLFNKIFRLKMFSDDQGSWMVMFLISLISIFIMSLFYNLFLMIGGDNTLDYRISDLMGISNDFFMKVAACGTWCGDFFTAWMVTDIMLQEKLYPGWARPVRKWWRAGFHRIILFWIIVVITSFIVIFVIATDYIQWDLLNRDFMPTNEVARAFLASFILVMDLLIVMQDWDFPHFISPIDIKLPGLNTAHIRFQIPKFLKREHWNVHITGKWFNYGILFIVMLLDLNMWKNQIFFSPYDYGQYTNNEGRIYTVQDDYSLNTFNESQITFEYRSTNINPETNKTYVETDTHMNTKYLYTALGLKCLAFIPSVVAFIVFGILIWQFGRFKPTENNPYAGRLKKRIKKKRFSFRLSWKRRVEIKRKIKAVPKLLYFKSKGASGKRTAAEQEVPTEAFTDNNIEIAVEDKDVEP</sequence>
<feature type="transmembrane region" description="Helical" evidence="2">
    <location>
        <begin position="384"/>
        <end position="405"/>
    </location>
</feature>
<evidence type="ECO:0000256" key="1">
    <source>
        <dbReference type="SAM" id="MobiDB-lite"/>
    </source>
</evidence>
<feature type="transmembrane region" description="Helical" evidence="2">
    <location>
        <begin position="295"/>
        <end position="319"/>
    </location>
</feature>
<dbReference type="Pfam" id="PF15113">
    <property type="entry name" value="TMEM117"/>
    <property type="match status" value="1"/>
</dbReference>
<dbReference type="Proteomes" id="UP001164746">
    <property type="component" value="Chromosome 4"/>
</dbReference>
<reference evidence="3" key="1">
    <citation type="submission" date="2022-11" db="EMBL/GenBank/DDBJ databases">
        <title>Centuries of genome instability and evolution in soft-shell clam transmissible cancer (bioRxiv).</title>
        <authorList>
            <person name="Hart S.F.M."/>
            <person name="Yonemitsu M.A."/>
            <person name="Giersch R.M."/>
            <person name="Beal B.F."/>
            <person name="Arriagada G."/>
            <person name="Davis B.W."/>
            <person name="Ostrander E.A."/>
            <person name="Goff S.P."/>
            <person name="Metzger M.J."/>
        </authorList>
    </citation>
    <scope>NUCLEOTIDE SEQUENCE</scope>
    <source>
        <strain evidence="3">MELC-2E11</strain>
        <tissue evidence="3">Siphon/mantle</tissue>
    </source>
</reference>
<gene>
    <name evidence="3" type="ORF">MAR_008343</name>
</gene>
<feature type="transmembrane region" description="Helical" evidence="2">
    <location>
        <begin position="571"/>
        <end position="598"/>
    </location>
</feature>
<feature type="region of interest" description="Disordered" evidence="1">
    <location>
        <begin position="68"/>
        <end position="151"/>
    </location>
</feature>
<evidence type="ECO:0000256" key="2">
    <source>
        <dbReference type="SAM" id="Phobius"/>
    </source>
</evidence>
<protein>
    <submittedName>
        <fullName evidence="3">TM117-like protein</fullName>
    </submittedName>
</protein>
<dbReference type="PANTHER" id="PTHR31226:SF1">
    <property type="entry name" value="TRANSMEMBRANE PROTEIN 117"/>
    <property type="match status" value="1"/>
</dbReference>
<dbReference type="EMBL" id="CP111015">
    <property type="protein sequence ID" value="WAR01785.1"/>
    <property type="molecule type" value="Genomic_DNA"/>
</dbReference>
<keyword evidence="2" id="KW-0472">Membrane</keyword>
<feature type="transmembrane region" description="Helical" evidence="2">
    <location>
        <begin position="256"/>
        <end position="274"/>
    </location>
</feature>
<feature type="compositionally biased region" description="Polar residues" evidence="1">
    <location>
        <begin position="108"/>
        <end position="119"/>
    </location>
</feature>
<evidence type="ECO:0000313" key="3">
    <source>
        <dbReference type="EMBL" id="WAR01785.1"/>
    </source>
</evidence>
<name>A0ABY7DWF4_MYAAR</name>
<evidence type="ECO:0000313" key="4">
    <source>
        <dbReference type="Proteomes" id="UP001164746"/>
    </source>
</evidence>
<keyword evidence="4" id="KW-1185">Reference proteome</keyword>
<dbReference type="InterPro" id="IPR029370">
    <property type="entry name" value="TMEM117"/>
</dbReference>
<keyword evidence="2" id="KW-0812">Transmembrane</keyword>
<feature type="transmembrane region" description="Helical" evidence="2">
    <location>
        <begin position="201"/>
        <end position="219"/>
    </location>
</feature>